<dbReference type="PANTHER" id="PTHR11346:SF147">
    <property type="entry name" value="GALECTIN"/>
    <property type="match status" value="1"/>
</dbReference>
<dbReference type="Gene3D" id="2.60.120.200">
    <property type="match status" value="2"/>
</dbReference>
<proteinExistence type="predicted"/>
<keyword evidence="1 2" id="KW-0430">Lectin</keyword>
<feature type="domain" description="Galectin" evidence="3">
    <location>
        <begin position="14"/>
        <end position="147"/>
    </location>
</feature>
<reference evidence="4" key="1">
    <citation type="submission" date="2023-06" db="EMBL/GenBank/DDBJ databases">
        <authorList>
            <person name="Delattre M."/>
        </authorList>
    </citation>
    <scope>NUCLEOTIDE SEQUENCE</scope>
    <source>
        <strain evidence="4">AF72</strain>
    </source>
</reference>
<keyword evidence="5" id="KW-1185">Reference proteome</keyword>
<protein>
    <recommendedName>
        <fullName evidence="2">Galectin</fullName>
    </recommendedName>
</protein>
<dbReference type="PROSITE" id="PS51304">
    <property type="entry name" value="GALECTIN"/>
    <property type="match status" value="2"/>
</dbReference>
<dbReference type="SUPFAM" id="SSF49899">
    <property type="entry name" value="Concanavalin A-like lectins/glucanases"/>
    <property type="match status" value="2"/>
</dbReference>
<dbReference type="GO" id="GO:0030246">
    <property type="term" value="F:carbohydrate binding"/>
    <property type="evidence" value="ECO:0007669"/>
    <property type="project" value="UniProtKB-UniRule"/>
</dbReference>
<accession>A0AA36D4V4</accession>
<dbReference type="InterPro" id="IPR001079">
    <property type="entry name" value="Galectin_CRD"/>
</dbReference>
<dbReference type="Proteomes" id="UP001177023">
    <property type="component" value="Unassembled WGS sequence"/>
</dbReference>
<evidence type="ECO:0000313" key="4">
    <source>
        <dbReference type="EMBL" id="CAJ0581122.1"/>
    </source>
</evidence>
<evidence type="ECO:0000256" key="1">
    <source>
        <dbReference type="ARBA" id="ARBA00022734"/>
    </source>
</evidence>
<name>A0AA36D4V4_9BILA</name>
<dbReference type="CDD" id="cd00070">
    <property type="entry name" value="GLECT"/>
    <property type="match status" value="2"/>
</dbReference>
<dbReference type="SMART" id="SM00908">
    <property type="entry name" value="Gal-bind_lectin"/>
    <property type="match status" value="2"/>
</dbReference>
<evidence type="ECO:0000259" key="3">
    <source>
        <dbReference type="PROSITE" id="PS51304"/>
    </source>
</evidence>
<feature type="domain" description="Galectin" evidence="3">
    <location>
        <begin position="157"/>
        <end position="286"/>
    </location>
</feature>
<comment type="caution">
    <text evidence="4">The sequence shown here is derived from an EMBL/GenBank/DDBJ whole genome shotgun (WGS) entry which is preliminary data.</text>
</comment>
<sequence length="290" mass="33180">MAAQNDGQGIAVPFTSRLAQPLQLGQTIQMQGKILPDGKRLELNLLKGDSKIAPGQGQACLHANIRIDEKAVVLNSFLDGKWQNEERVGNPFVAGEPFDLRIRCMEDHFELRLNGEKVHEFKYRCPFEETEFLQVKGDCTLDGVHWGGKQYKLPWVTAFKEQKPLKPGSKIQLYVVPRGDRWNIDFIARNQDILFHFNPRMKDQKLVRNAHKGGFWMKEELPFEGDFPFQIGQGAAISFLMEPEVFQVEINGKPTCTFKHRANNPLEDYIGFRVDGEVEVSSMDFHYPSE</sequence>
<dbReference type="InterPro" id="IPR013320">
    <property type="entry name" value="ConA-like_dom_sf"/>
</dbReference>
<dbReference type="AlphaFoldDB" id="A0AA36D4V4"/>
<evidence type="ECO:0000256" key="2">
    <source>
        <dbReference type="RuleBase" id="RU102079"/>
    </source>
</evidence>
<evidence type="ECO:0000313" key="5">
    <source>
        <dbReference type="Proteomes" id="UP001177023"/>
    </source>
</evidence>
<dbReference type="SMART" id="SM00276">
    <property type="entry name" value="GLECT"/>
    <property type="match status" value="2"/>
</dbReference>
<dbReference type="FunFam" id="2.60.120.200:FF:000276">
    <property type="entry name" value="Galectin"/>
    <property type="match status" value="1"/>
</dbReference>
<dbReference type="Pfam" id="PF00337">
    <property type="entry name" value="Gal-bind_lectin"/>
    <property type="match status" value="2"/>
</dbReference>
<organism evidence="4 5">
    <name type="scientific">Mesorhabditis spiculigera</name>
    <dbReference type="NCBI Taxonomy" id="96644"/>
    <lineage>
        <taxon>Eukaryota</taxon>
        <taxon>Metazoa</taxon>
        <taxon>Ecdysozoa</taxon>
        <taxon>Nematoda</taxon>
        <taxon>Chromadorea</taxon>
        <taxon>Rhabditida</taxon>
        <taxon>Rhabditina</taxon>
        <taxon>Rhabditomorpha</taxon>
        <taxon>Rhabditoidea</taxon>
        <taxon>Rhabditidae</taxon>
        <taxon>Mesorhabditinae</taxon>
        <taxon>Mesorhabditis</taxon>
    </lineage>
</organism>
<gene>
    <name evidence="4" type="ORF">MSPICULIGERA_LOCUS19289</name>
</gene>
<dbReference type="EMBL" id="CATQJA010002662">
    <property type="protein sequence ID" value="CAJ0581122.1"/>
    <property type="molecule type" value="Genomic_DNA"/>
</dbReference>
<dbReference type="InterPro" id="IPR044156">
    <property type="entry name" value="Galectin-like"/>
</dbReference>
<dbReference type="GO" id="GO:0016936">
    <property type="term" value="F:galactoside binding"/>
    <property type="evidence" value="ECO:0007669"/>
    <property type="project" value="TreeGrafter"/>
</dbReference>
<dbReference type="PANTHER" id="PTHR11346">
    <property type="entry name" value="GALECTIN"/>
    <property type="match status" value="1"/>
</dbReference>
<feature type="non-terminal residue" evidence="4">
    <location>
        <position position="290"/>
    </location>
</feature>